<evidence type="ECO:0000256" key="1">
    <source>
        <dbReference type="SAM" id="MobiDB-lite"/>
    </source>
</evidence>
<reference evidence="3" key="3">
    <citation type="submission" date="2015-06" db="UniProtKB">
        <authorList>
            <consortium name="EnsemblMetazoa"/>
        </authorList>
    </citation>
    <scope>IDENTIFICATION</scope>
</reference>
<reference evidence="2 4" key="2">
    <citation type="journal article" date="2013" name="Nature">
        <title>Insights into bilaterian evolution from three spiralian genomes.</title>
        <authorList>
            <person name="Simakov O."/>
            <person name="Marletaz F."/>
            <person name="Cho S.J."/>
            <person name="Edsinger-Gonzales E."/>
            <person name="Havlak P."/>
            <person name="Hellsten U."/>
            <person name="Kuo D.H."/>
            <person name="Larsson T."/>
            <person name="Lv J."/>
            <person name="Arendt D."/>
            <person name="Savage R."/>
            <person name="Osoegawa K."/>
            <person name="de Jong P."/>
            <person name="Grimwood J."/>
            <person name="Chapman J.A."/>
            <person name="Shapiro H."/>
            <person name="Aerts A."/>
            <person name="Otillar R.P."/>
            <person name="Terry A.Y."/>
            <person name="Boore J.L."/>
            <person name="Grigoriev I.V."/>
            <person name="Lindberg D.R."/>
            <person name="Seaver E.C."/>
            <person name="Weisblat D.A."/>
            <person name="Putnam N.H."/>
            <person name="Rokhsar D.S."/>
        </authorList>
    </citation>
    <scope>NUCLEOTIDE SEQUENCE</scope>
</reference>
<dbReference type="KEGG" id="hro:HELRODRAFT_159167"/>
<evidence type="ECO:0000313" key="3">
    <source>
        <dbReference type="EnsemblMetazoa" id="HelroP159167"/>
    </source>
</evidence>
<dbReference type="RefSeq" id="XP_009009324.1">
    <property type="nucleotide sequence ID" value="XM_009011076.1"/>
</dbReference>
<organism evidence="3 4">
    <name type="scientific">Helobdella robusta</name>
    <name type="common">Californian leech</name>
    <dbReference type="NCBI Taxonomy" id="6412"/>
    <lineage>
        <taxon>Eukaryota</taxon>
        <taxon>Metazoa</taxon>
        <taxon>Spiralia</taxon>
        <taxon>Lophotrochozoa</taxon>
        <taxon>Annelida</taxon>
        <taxon>Clitellata</taxon>
        <taxon>Hirudinea</taxon>
        <taxon>Rhynchobdellida</taxon>
        <taxon>Glossiphoniidae</taxon>
        <taxon>Helobdella</taxon>
    </lineage>
</organism>
<dbReference type="EMBL" id="KB095811">
    <property type="protein sequence ID" value="ESO12604.1"/>
    <property type="molecule type" value="Genomic_DNA"/>
</dbReference>
<dbReference type="EnsemblMetazoa" id="HelroT159167">
    <property type="protein sequence ID" value="HelroP159167"/>
    <property type="gene ID" value="HelroG159167"/>
</dbReference>
<dbReference type="InParanoid" id="T1ENP4"/>
<sequence length="212" mass="24235">MHHFETAVCTTASQYGPALNAVNLSLSDMEEEELNLFYVIEAINDGELKFSKLPLFKIPPLFKNCTVEEIREELKEFGVNNVLNIKITKNGQRIDTNTFIISFQTTKLPKSKPTYVEIVKGKKMIDIGIQCDIINIPLKSNKVKTREIEQNLNRDINKTNICSDKSSCMDPIEVYDFGDAGASDEDKWERNATKINRTKQYTRGNYNSKQNK</sequence>
<accession>T1ENP4</accession>
<dbReference type="Proteomes" id="UP000015101">
    <property type="component" value="Unassembled WGS sequence"/>
</dbReference>
<keyword evidence="4" id="KW-1185">Reference proteome</keyword>
<dbReference type="GeneID" id="20198194"/>
<feature type="region of interest" description="Disordered" evidence="1">
    <location>
        <begin position="191"/>
        <end position="212"/>
    </location>
</feature>
<dbReference type="AlphaFoldDB" id="T1ENP4"/>
<gene>
    <name evidence="3" type="primary">20198194</name>
    <name evidence="2" type="ORF">HELRODRAFT_159167</name>
</gene>
<evidence type="ECO:0000313" key="2">
    <source>
        <dbReference type="EMBL" id="ESO12604.1"/>
    </source>
</evidence>
<proteinExistence type="predicted"/>
<name>T1ENP4_HELRO</name>
<dbReference type="HOGENOM" id="CLU_1300875_0_0_1"/>
<dbReference type="EMBL" id="AMQM01000201">
    <property type="status" value="NOT_ANNOTATED_CDS"/>
    <property type="molecule type" value="Genomic_DNA"/>
</dbReference>
<feature type="compositionally biased region" description="Polar residues" evidence="1">
    <location>
        <begin position="193"/>
        <end position="212"/>
    </location>
</feature>
<evidence type="ECO:0000313" key="4">
    <source>
        <dbReference type="Proteomes" id="UP000015101"/>
    </source>
</evidence>
<dbReference type="CTD" id="20198194"/>
<protein>
    <submittedName>
        <fullName evidence="2 3">Uncharacterized protein</fullName>
    </submittedName>
</protein>
<reference evidence="4" key="1">
    <citation type="submission" date="2012-12" db="EMBL/GenBank/DDBJ databases">
        <authorList>
            <person name="Hellsten U."/>
            <person name="Grimwood J."/>
            <person name="Chapman J.A."/>
            <person name="Shapiro H."/>
            <person name="Aerts A."/>
            <person name="Otillar R.P."/>
            <person name="Terry A.Y."/>
            <person name="Boore J.L."/>
            <person name="Simakov O."/>
            <person name="Marletaz F."/>
            <person name="Cho S.-J."/>
            <person name="Edsinger-Gonzales E."/>
            <person name="Havlak P."/>
            <person name="Kuo D.-H."/>
            <person name="Larsson T."/>
            <person name="Lv J."/>
            <person name="Arendt D."/>
            <person name="Savage R."/>
            <person name="Osoegawa K."/>
            <person name="de Jong P."/>
            <person name="Lindberg D.R."/>
            <person name="Seaver E.C."/>
            <person name="Weisblat D.A."/>
            <person name="Putnam N.H."/>
            <person name="Grigoriev I.V."/>
            <person name="Rokhsar D.S."/>
        </authorList>
    </citation>
    <scope>NUCLEOTIDE SEQUENCE</scope>
</reference>
<dbReference type="OrthoDB" id="6776451at2759"/>